<accession>A0A0K8W1H2</accession>
<feature type="compositionally biased region" description="Polar residues" evidence="1">
    <location>
        <begin position="107"/>
        <end position="128"/>
    </location>
</feature>
<organism evidence="2">
    <name type="scientific">Bactrocera latifrons</name>
    <name type="common">Malaysian fruit fly</name>
    <name type="synonym">Chaetodacus latifrons</name>
    <dbReference type="NCBI Taxonomy" id="174628"/>
    <lineage>
        <taxon>Eukaryota</taxon>
        <taxon>Metazoa</taxon>
        <taxon>Ecdysozoa</taxon>
        <taxon>Arthropoda</taxon>
        <taxon>Hexapoda</taxon>
        <taxon>Insecta</taxon>
        <taxon>Pterygota</taxon>
        <taxon>Neoptera</taxon>
        <taxon>Endopterygota</taxon>
        <taxon>Diptera</taxon>
        <taxon>Brachycera</taxon>
        <taxon>Muscomorpha</taxon>
        <taxon>Tephritoidea</taxon>
        <taxon>Tephritidae</taxon>
        <taxon>Bactrocera</taxon>
        <taxon>Bactrocera</taxon>
    </lineage>
</organism>
<dbReference type="AlphaFoldDB" id="A0A0K8W1H2"/>
<gene>
    <name evidence="2" type="primary">Caps_0</name>
    <name evidence="2" type="ORF">c5_g3_i17</name>
</gene>
<evidence type="ECO:0000313" key="2">
    <source>
        <dbReference type="EMBL" id="JAI44690.1"/>
    </source>
</evidence>
<feature type="compositionally biased region" description="Low complexity" evidence="1">
    <location>
        <begin position="129"/>
        <end position="142"/>
    </location>
</feature>
<proteinExistence type="predicted"/>
<protein>
    <submittedName>
        <fullName evidence="2">Calcium-dependent secretion activator</fullName>
    </submittedName>
</protein>
<reference evidence="2" key="1">
    <citation type="submission" date="2015-06" db="EMBL/GenBank/DDBJ databases">
        <authorList>
            <person name="Hoefler B.C."/>
            <person name="Straight P.D."/>
        </authorList>
    </citation>
    <scope>NUCLEOTIDE SEQUENCE</scope>
</reference>
<dbReference type="OrthoDB" id="10063282at2759"/>
<feature type="compositionally biased region" description="Polar residues" evidence="1">
    <location>
        <begin position="24"/>
        <end position="71"/>
    </location>
</feature>
<dbReference type="EMBL" id="GDHF01007624">
    <property type="protein sequence ID" value="JAI44690.1"/>
    <property type="molecule type" value="Transcribed_RNA"/>
</dbReference>
<feature type="compositionally biased region" description="Acidic residues" evidence="1">
    <location>
        <begin position="1"/>
        <end position="15"/>
    </location>
</feature>
<evidence type="ECO:0000256" key="1">
    <source>
        <dbReference type="SAM" id="MobiDB-lite"/>
    </source>
</evidence>
<name>A0A0K8W1H2_BACLA</name>
<feature type="region of interest" description="Disordered" evidence="1">
    <location>
        <begin position="1"/>
        <end position="142"/>
    </location>
</feature>
<sequence>MIDPSSSEEEGDDDPVVVAPKGRTASSTSNSKPNVNATTNADVNFSSSKYNGDHLQNSAHKSFGGTASASGNAELGTGAASGNSKLEHGTHMITSGDVSGNLEVPNSAISSGISQETLNQSVGSSRANSLPRPISPSPSVVSDKNDGAVHRYINYLAQIMFRSQQNMFVFITEMS</sequence>